<dbReference type="Pfam" id="PF07690">
    <property type="entry name" value="MFS_1"/>
    <property type="match status" value="1"/>
</dbReference>
<evidence type="ECO:0000256" key="4">
    <source>
        <dbReference type="ARBA" id="ARBA00022692"/>
    </source>
</evidence>
<evidence type="ECO:0000259" key="8">
    <source>
        <dbReference type="PROSITE" id="PS50850"/>
    </source>
</evidence>
<dbReference type="GO" id="GO:0022857">
    <property type="term" value="F:transmembrane transporter activity"/>
    <property type="evidence" value="ECO:0007669"/>
    <property type="project" value="InterPro"/>
</dbReference>
<feature type="transmembrane region" description="Helical" evidence="7">
    <location>
        <begin position="289"/>
        <end position="306"/>
    </location>
</feature>
<evidence type="ECO:0000256" key="1">
    <source>
        <dbReference type="ARBA" id="ARBA00004651"/>
    </source>
</evidence>
<comment type="subcellular location">
    <subcellularLocation>
        <location evidence="1">Cell membrane</location>
        <topology evidence="1">Multi-pass membrane protein</topology>
    </subcellularLocation>
</comment>
<name>A0A4R7B959_9NEIS</name>
<evidence type="ECO:0000256" key="2">
    <source>
        <dbReference type="ARBA" id="ARBA00022448"/>
    </source>
</evidence>
<protein>
    <submittedName>
        <fullName evidence="9">Putative MFS family arabinose efflux permease</fullName>
    </submittedName>
</protein>
<evidence type="ECO:0000313" key="10">
    <source>
        <dbReference type="Proteomes" id="UP000295611"/>
    </source>
</evidence>
<dbReference type="EMBL" id="SNZP01000003">
    <property type="protein sequence ID" value="TDR81410.1"/>
    <property type="molecule type" value="Genomic_DNA"/>
</dbReference>
<feature type="transmembrane region" description="Helical" evidence="7">
    <location>
        <begin position="226"/>
        <end position="249"/>
    </location>
</feature>
<keyword evidence="3" id="KW-1003">Cell membrane</keyword>
<feature type="transmembrane region" description="Helical" evidence="7">
    <location>
        <begin position="312"/>
        <end position="336"/>
    </location>
</feature>
<keyword evidence="2" id="KW-0813">Transport</keyword>
<dbReference type="InterPro" id="IPR036259">
    <property type="entry name" value="MFS_trans_sf"/>
</dbReference>
<dbReference type="Gene3D" id="1.20.1250.20">
    <property type="entry name" value="MFS general substrate transporter like domains"/>
    <property type="match status" value="1"/>
</dbReference>
<dbReference type="PROSITE" id="PS50850">
    <property type="entry name" value="MFS"/>
    <property type="match status" value="1"/>
</dbReference>
<evidence type="ECO:0000256" key="3">
    <source>
        <dbReference type="ARBA" id="ARBA00022475"/>
    </source>
</evidence>
<organism evidence="9 10">
    <name type="scientific">Paludibacterium purpuratum</name>
    <dbReference type="NCBI Taxonomy" id="1144873"/>
    <lineage>
        <taxon>Bacteria</taxon>
        <taxon>Pseudomonadati</taxon>
        <taxon>Pseudomonadota</taxon>
        <taxon>Betaproteobacteria</taxon>
        <taxon>Neisseriales</taxon>
        <taxon>Chromobacteriaceae</taxon>
        <taxon>Paludibacterium</taxon>
    </lineage>
</organism>
<feature type="transmembrane region" description="Helical" evidence="7">
    <location>
        <begin position="173"/>
        <end position="193"/>
    </location>
</feature>
<comment type="caution">
    <text evidence="9">The sequence shown here is derived from an EMBL/GenBank/DDBJ whole genome shotgun (WGS) entry which is preliminary data.</text>
</comment>
<proteinExistence type="predicted"/>
<feature type="domain" description="Major facilitator superfamily (MFS) profile" evidence="8">
    <location>
        <begin position="1"/>
        <end position="398"/>
    </location>
</feature>
<dbReference type="PANTHER" id="PTHR23517:SF3">
    <property type="entry name" value="INTEGRAL MEMBRANE TRANSPORT PROTEIN"/>
    <property type="match status" value="1"/>
</dbReference>
<dbReference type="AlphaFoldDB" id="A0A4R7B959"/>
<dbReference type="InterPro" id="IPR011701">
    <property type="entry name" value="MFS"/>
</dbReference>
<dbReference type="GO" id="GO:0005886">
    <property type="term" value="C:plasma membrane"/>
    <property type="evidence" value="ECO:0007669"/>
    <property type="project" value="UniProtKB-SubCell"/>
</dbReference>
<keyword evidence="4 7" id="KW-0812">Transmembrane</keyword>
<keyword evidence="6 7" id="KW-0472">Membrane</keyword>
<dbReference type="Proteomes" id="UP000295611">
    <property type="component" value="Unassembled WGS sequence"/>
</dbReference>
<feature type="transmembrane region" description="Helical" evidence="7">
    <location>
        <begin position="21"/>
        <end position="41"/>
    </location>
</feature>
<evidence type="ECO:0000313" key="9">
    <source>
        <dbReference type="EMBL" id="TDR81410.1"/>
    </source>
</evidence>
<sequence>MCMRTRLKHLLAPYRGLPRSVYIQLVCSLTNNMGGMAKLFLPLYLHANYGVGYRWVGTMVSAYGFGVLIGAYRGGSLSDRYDSRLLSKLFLAGAALSMILLSMPIPLWLFAPVLLVSGLCDGAFRPLNQRLALEPCPPARRAQAQGMLRIAMNLGVAMSGITGGFLATLGYQWVYLSNGVATGIAALWLAWAYRRTPVVLEQRHSENAGANLAHLSPWRDVPFLRLLGGMVVAAAVFDQLYSVVGLYLAEYNHLGPNWLGILFTINGLMVVFLQVPIARRMEQWGVGRCAQWGVVLTGLSYLLLLVGPQPIWPILMVIAQTTSELLISPAFMLLVMRRSEGRLRGRYMGLYSSAWAGRTLFAPALGAWVYGTAGGTTLWVGCALATVLAALIQLTPVRIILNQAPPDEAVAQQA</sequence>
<dbReference type="PANTHER" id="PTHR23517">
    <property type="entry name" value="RESISTANCE PROTEIN MDTM, PUTATIVE-RELATED-RELATED"/>
    <property type="match status" value="1"/>
</dbReference>
<dbReference type="InterPro" id="IPR020846">
    <property type="entry name" value="MFS_dom"/>
</dbReference>
<feature type="transmembrane region" description="Helical" evidence="7">
    <location>
        <begin position="348"/>
        <end position="370"/>
    </location>
</feature>
<feature type="transmembrane region" description="Helical" evidence="7">
    <location>
        <begin position="376"/>
        <end position="394"/>
    </location>
</feature>
<dbReference type="SUPFAM" id="SSF103473">
    <property type="entry name" value="MFS general substrate transporter"/>
    <property type="match status" value="1"/>
</dbReference>
<keyword evidence="10" id="KW-1185">Reference proteome</keyword>
<accession>A0A4R7B959</accession>
<reference evidence="9 10" key="1">
    <citation type="submission" date="2019-03" db="EMBL/GenBank/DDBJ databases">
        <title>Genomic Encyclopedia of Type Strains, Phase III (KMG-III): the genomes of soil and plant-associated and newly described type strains.</title>
        <authorList>
            <person name="Whitman W."/>
        </authorList>
    </citation>
    <scope>NUCLEOTIDE SEQUENCE [LARGE SCALE GENOMIC DNA]</scope>
    <source>
        <strain evidence="9 10">CECT 8976</strain>
    </source>
</reference>
<keyword evidence="5 7" id="KW-1133">Transmembrane helix</keyword>
<evidence type="ECO:0000256" key="6">
    <source>
        <dbReference type="ARBA" id="ARBA00023136"/>
    </source>
</evidence>
<gene>
    <name evidence="9" type="ORF">DFP86_10363</name>
</gene>
<dbReference type="InterPro" id="IPR050171">
    <property type="entry name" value="MFS_Transporters"/>
</dbReference>
<evidence type="ECO:0000256" key="5">
    <source>
        <dbReference type="ARBA" id="ARBA00022989"/>
    </source>
</evidence>
<feature type="transmembrane region" description="Helical" evidence="7">
    <location>
        <begin position="53"/>
        <end position="73"/>
    </location>
</feature>
<feature type="transmembrane region" description="Helical" evidence="7">
    <location>
        <begin position="85"/>
        <end position="103"/>
    </location>
</feature>
<evidence type="ECO:0000256" key="7">
    <source>
        <dbReference type="SAM" id="Phobius"/>
    </source>
</evidence>
<feature type="transmembrane region" description="Helical" evidence="7">
    <location>
        <begin position="255"/>
        <end position="277"/>
    </location>
</feature>